<reference evidence="1" key="1">
    <citation type="journal article" date="2021" name="Proc. Natl. Acad. Sci. U.S.A.">
        <title>A Catalog of Tens of Thousands of Viruses from Human Metagenomes Reveals Hidden Associations with Chronic Diseases.</title>
        <authorList>
            <person name="Tisza M.J."/>
            <person name="Buck C.B."/>
        </authorList>
    </citation>
    <scope>NUCLEOTIDE SEQUENCE</scope>
    <source>
        <strain evidence="1">Cty0j11</strain>
    </source>
</reference>
<evidence type="ECO:0000313" key="1">
    <source>
        <dbReference type="EMBL" id="DAD80003.1"/>
    </source>
</evidence>
<accession>A0A8S5MDJ5</accession>
<sequence>MEEKTWNQFLLIEDIVNLYNSGVAPGFCYLANATREELGLNG</sequence>
<name>A0A8S5MDJ5_9CAUD</name>
<dbReference type="EMBL" id="BK014877">
    <property type="protein sequence ID" value="DAD80003.1"/>
    <property type="molecule type" value="Genomic_DNA"/>
</dbReference>
<proteinExistence type="predicted"/>
<protein>
    <submittedName>
        <fullName evidence="1">Kinase A inhibitor, histidine kinase inhibitor, ATP-binding.01A</fullName>
    </submittedName>
</protein>
<organism evidence="1">
    <name type="scientific">Podoviridae sp. cty0j11</name>
    <dbReference type="NCBI Taxonomy" id="2826592"/>
    <lineage>
        <taxon>Viruses</taxon>
        <taxon>Duplodnaviria</taxon>
        <taxon>Heunggongvirae</taxon>
        <taxon>Uroviricota</taxon>
        <taxon>Caudoviricetes</taxon>
    </lineage>
</organism>